<evidence type="ECO:0000256" key="9">
    <source>
        <dbReference type="ARBA" id="ARBA00045876"/>
    </source>
</evidence>
<dbReference type="GO" id="GO:0046872">
    <property type="term" value="F:metal ion binding"/>
    <property type="evidence" value="ECO:0007669"/>
    <property type="project" value="UniProtKB-KW"/>
</dbReference>
<feature type="binding site" evidence="10">
    <location>
        <position position="299"/>
    </location>
    <ligand>
        <name>Fe cation</name>
        <dbReference type="ChEBI" id="CHEBI:24875"/>
        <label>2</label>
    </ligand>
</feature>
<dbReference type="OrthoDB" id="421002at2759"/>
<dbReference type="InterPro" id="IPR016024">
    <property type="entry name" value="ARM-type_fold"/>
</dbReference>
<evidence type="ECO:0000313" key="13">
    <source>
        <dbReference type="EMBL" id="CEQ39187.1"/>
    </source>
</evidence>
<feature type="compositionally biased region" description="Low complexity" evidence="12">
    <location>
        <begin position="51"/>
        <end position="61"/>
    </location>
</feature>
<dbReference type="HAMAP" id="MF_03101">
    <property type="entry name" value="Deoxyhypusine_hydroxylase"/>
    <property type="match status" value="1"/>
</dbReference>
<keyword evidence="6 10" id="KW-0408">Iron</keyword>
<keyword evidence="10" id="KW-0963">Cytoplasm</keyword>
<evidence type="ECO:0000256" key="8">
    <source>
        <dbReference type="ARBA" id="ARBA00023256"/>
    </source>
</evidence>
<evidence type="ECO:0000256" key="12">
    <source>
        <dbReference type="SAM" id="MobiDB-lite"/>
    </source>
</evidence>
<name>A0A0D6EGQ7_SPOSA</name>
<evidence type="ECO:0000256" key="3">
    <source>
        <dbReference type="ARBA" id="ARBA00022723"/>
    </source>
</evidence>
<dbReference type="Gene3D" id="1.25.10.10">
    <property type="entry name" value="Leucine-rich Repeat Variant"/>
    <property type="match status" value="2"/>
</dbReference>
<keyword evidence="5 10" id="KW-0560">Oxidoreductase</keyword>
<evidence type="ECO:0000256" key="7">
    <source>
        <dbReference type="ARBA" id="ARBA00023033"/>
    </source>
</evidence>
<reference evidence="14" key="1">
    <citation type="submission" date="2015-02" db="EMBL/GenBank/DDBJ databases">
        <authorList>
            <person name="Gon?alves P."/>
        </authorList>
    </citation>
    <scope>NUCLEOTIDE SEQUENCE [LARGE SCALE GENOMIC DNA]</scope>
</reference>
<comment type="pathway">
    <text evidence="2 10">Protein modification; eIF5A hypusination.</text>
</comment>
<comment type="subcellular location">
    <subcellularLocation>
        <location evidence="10">Cytoplasm</location>
    </subcellularLocation>
    <subcellularLocation>
        <location evidence="10">Nucleus</location>
    </subcellularLocation>
</comment>
<dbReference type="UniPathway" id="UPA00354"/>
<feature type="region of interest" description="Disordered" evidence="12">
    <location>
        <begin position="51"/>
        <end position="70"/>
    </location>
</feature>
<keyword evidence="3 10" id="KW-0479">Metal-binding</keyword>
<dbReference type="EMBL" id="CENE01000002">
    <property type="protein sequence ID" value="CEQ39187.1"/>
    <property type="molecule type" value="Genomic_DNA"/>
</dbReference>
<feature type="binding site" evidence="10">
    <location>
        <position position="267"/>
    </location>
    <ligand>
        <name>Fe cation</name>
        <dbReference type="ChEBI" id="CHEBI:24875"/>
        <label>2</label>
    </ligand>
</feature>
<dbReference type="GO" id="GO:0005634">
    <property type="term" value="C:nucleus"/>
    <property type="evidence" value="ECO:0007669"/>
    <property type="project" value="UniProtKB-SubCell"/>
</dbReference>
<evidence type="ECO:0000256" key="6">
    <source>
        <dbReference type="ARBA" id="ARBA00023004"/>
    </source>
</evidence>
<dbReference type="InterPro" id="IPR027517">
    <property type="entry name" value="Deoxyhypusine_hydroxylase"/>
</dbReference>
<accession>A0A0D6EGQ7</accession>
<dbReference type="Pfam" id="PF13646">
    <property type="entry name" value="HEAT_2"/>
    <property type="match status" value="2"/>
</dbReference>
<dbReference type="PANTHER" id="PTHR12697">
    <property type="entry name" value="PBS LYASE HEAT-LIKE PROTEIN"/>
    <property type="match status" value="1"/>
</dbReference>
<comment type="catalytic activity">
    <reaction evidence="1 10">
        <text>[eIF5A protein]-deoxyhypusine + AH2 + O2 = [eIF5A protein]-hypusine + A + H2O</text>
        <dbReference type="Rhea" id="RHEA:14101"/>
        <dbReference type="Rhea" id="RHEA-COMP:10144"/>
        <dbReference type="Rhea" id="RHEA-COMP:12592"/>
        <dbReference type="ChEBI" id="CHEBI:13193"/>
        <dbReference type="ChEBI" id="CHEBI:15377"/>
        <dbReference type="ChEBI" id="CHEBI:15379"/>
        <dbReference type="ChEBI" id="CHEBI:17499"/>
        <dbReference type="ChEBI" id="CHEBI:82657"/>
        <dbReference type="ChEBI" id="CHEBI:91175"/>
        <dbReference type="EC" id="1.14.99.29"/>
    </reaction>
</comment>
<evidence type="ECO:0000256" key="1">
    <source>
        <dbReference type="ARBA" id="ARBA00000068"/>
    </source>
</evidence>
<dbReference type="SUPFAM" id="SSF48371">
    <property type="entry name" value="ARM repeat"/>
    <property type="match status" value="1"/>
</dbReference>
<dbReference type="InterPro" id="IPR021133">
    <property type="entry name" value="HEAT_type_2"/>
</dbReference>
<gene>
    <name evidence="13" type="primary">SPOSA6832_00684</name>
    <name evidence="10" type="synonym">LIA1</name>
</gene>
<feature type="binding site" evidence="10">
    <location>
        <position position="266"/>
    </location>
    <ligand>
        <name>Fe cation</name>
        <dbReference type="ChEBI" id="CHEBI:24875"/>
        <label>2</label>
    </ligand>
</feature>
<evidence type="ECO:0000256" key="4">
    <source>
        <dbReference type="ARBA" id="ARBA00022737"/>
    </source>
</evidence>
<dbReference type="InterPro" id="IPR004155">
    <property type="entry name" value="PBS_lyase_HEAT"/>
</dbReference>
<organism evidence="13 14">
    <name type="scientific">Sporidiobolus salmonicolor</name>
    <name type="common">Yeast-like fungus</name>
    <name type="synonym">Sporobolomyces salmonicolor</name>
    <dbReference type="NCBI Taxonomy" id="5005"/>
    <lineage>
        <taxon>Eukaryota</taxon>
        <taxon>Fungi</taxon>
        <taxon>Dikarya</taxon>
        <taxon>Basidiomycota</taxon>
        <taxon>Pucciniomycotina</taxon>
        <taxon>Microbotryomycetes</taxon>
        <taxon>Sporidiobolales</taxon>
        <taxon>Sporidiobolaceae</taxon>
        <taxon>Sporobolomyces</taxon>
    </lineage>
</organism>
<evidence type="ECO:0000313" key="14">
    <source>
        <dbReference type="Proteomes" id="UP000243876"/>
    </source>
</evidence>
<dbReference type="AlphaFoldDB" id="A0A0D6EGQ7"/>
<feature type="binding site" evidence="10">
    <location>
        <position position="110"/>
    </location>
    <ligand>
        <name>Fe cation</name>
        <dbReference type="ChEBI" id="CHEBI:24875"/>
        <label>1</label>
    </ligand>
</feature>
<evidence type="ECO:0000256" key="5">
    <source>
        <dbReference type="ARBA" id="ARBA00023002"/>
    </source>
</evidence>
<dbReference type="PANTHER" id="PTHR12697:SF5">
    <property type="entry name" value="DEOXYHYPUSINE HYDROXYLASE"/>
    <property type="match status" value="1"/>
</dbReference>
<protein>
    <recommendedName>
        <fullName evidence="10">Deoxyhypusine hydroxylase</fullName>
        <shortName evidence="10">DOHH</shortName>
        <ecNumber evidence="10">1.14.99.29</ecNumber>
    </recommendedName>
    <alternativeName>
        <fullName evidence="10">Deoxyhypusine dioxygenase</fullName>
    </alternativeName>
    <alternativeName>
        <fullName evidence="10">Deoxyhypusine monooxygenase</fullName>
    </alternativeName>
</protein>
<feature type="binding site" evidence="10">
    <location>
        <position position="300"/>
    </location>
    <ligand>
        <name>Fe cation</name>
        <dbReference type="ChEBI" id="CHEBI:24875"/>
        <label>2</label>
    </ligand>
</feature>
<dbReference type="SMART" id="SM00567">
    <property type="entry name" value="EZ_HEAT"/>
    <property type="match status" value="6"/>
</dbReference>
<dbReference type="FunFam" id="1.25.10.10:FF:000099">
    <property type="entry name" value="Deoxyhypusine hydroxylase"/>
    <property type="match status" value="1"/>
</dbReference>
<dbReference type="EC" id="1.14.99.29" evidence="10"/>
<comment type="similarity">
    <text evidence="10">Belongs to the deoxyhypusine hydroxylase family.</text>
</comment>
<keyword evidence="14" id="KW-1185">Reference proteome</keyword>
<keyword evidence="8 10" id="KW-0386">Hypusine biosynthesis</keyword>
<keyword evidence="10" id="KW-0539">Nucleus</keyword>
<keyword evidence="7 10" id="KW-0503">Monooxygenase</keyword>
<feature type="binding site" evidence="10">
    <location>
        <position position="77"/>
    </location>
    <ligand>
        <name>Fe cation</name>
        <dbReference type="ChEBI" id="CHEBI:24875"/>
        <label>1</label>
    </ligand>
</feature>
<sequence>MASVDDIYTPLDRTLNSHETPLAQRFRALFTLKSLGGDRAIEIIAKGQFRSPGSTCTSSNSPPSPTGFDGQSALLGHELAYCLGQLKDPKALPILTKVLEDPNQHPMVRHEAAEAMGAIGDEAALPVLRIHLRHENPAIRETCEIAVDKIEYDNSEEGRKAEPKCVPCSSILPYDPLTFASTSQYPCIDPAPAASHSPLVTAAHSAALSSSTAVLSIPELEATLLDTKLSLFERYRAMFALRNDGSRDAVLALAKGFEDESALFRHEIAFVFGQLSSPHSVPSLIDVLRRPHEEDMVRHEAAEALGGIATDECLPVLQEFAQREDVPRVVRESCEVALDMYEYERSNEFVPLPTVPSAAAAA</sequence>
<dbReference type="PROSITE" id="PS50077">
    <property type="entry name" value="HEAT_REPEAT"/>
    <property type="match status" value="1"/>
</dbReference>
<feature type="repeat" description="HEAT" evidence="11">
    <location>
        <begin position="91"/>
        <end position="131"/>
    </location>
</feature>
<feature type="binding site" evidence="10">
    <location>
        <position position="111"/>
    </location>
    <ligand>
        <name>Fe cation</name>
        <dbReference type="ChEBI" id="CHEBI:24875"/>
        <label>1</label>
    </ligand>
</feature>
<evidence type="ECO:0000256" key="11">
    <source>
        <dbReference type="PROSITE-ProRule" id="PRU00103"/>
    </source>
</evidence>
<keyword evidence="4" id="KW-0677">Repeat</keyword>
<evidence type="ECO:0000256" key="2">
    <source>
        <dbReference type="ARBA" id="ARBA00005041"/>
    </source>
</evidence>
<comment type="function">
    <text evidence="9">Catalyzes the hydroxylation of the N(6)-(4-aminobutyl)-L-lysine intermediate produced by deoxyhypusine synthase/DHPS on a critical lysine of the eukaryotic translation initiation factor 5A/eIF-5A. This is the second step of the post-translational modification of that lysine into an unusual amino acid residue named hypusine. Hypusination is unique to mature eIF-5A factor and is essential for its function.</text>
</comment>
<feature type="binding site" evidence="10">
    <location>
        <position position="78"/>
    </location>
    <ligand>
        <name>Fe cation</name>
        <dbReference type="ChEBI" id="CHEBI:24875"/>
        <label>1</label>
    </ligand>
</feature>
<dbReference type="InterPro" id="IPR011989">
    <property type="entry name" value="ARM-like"/>
</dbReference>
<evidence type="ECO:0000256" key="10">
    <source>
        <dbReference type="HAMAP-Rule" id="MF_03101"/>
    </source>
</evidence>
<dbReference type="GO" id="GO:0005737">
    <property type="term" value="C:cytoplasm"/>
    <property type="evidence" value="ECO:0007669"/>
    <property type="project" value="UniProtKB-SubCell"/>
</dbReference>
<comment type="function">
    <text evidence="10">Catalyzes the hydroxylation of the N(6)-(4-aminobutyl)-L-lysine intermediate to form hypusine, an essential post-translational modification only found in mature eIF-5A factor.</text>
</comment>
<comment type="cofactor">
    <cofactor evidence="10">
        <name>Fe(2+)</name>
        <dbReference type="ChEBI" id="CHEBI:29033"/>
    </cofactor>
    <text evidence="10">Binds 2 Fe(2+) ions per subunit.</text>
</comment>
<proteinExistence type="inferred from homology"/>
<dbReference type="Proteomes" id="UP000243876">
    <property type="component" value="Unassembled WGS sequence"/>
</dbReference>
<dbReference type="GO" id="GO:0019135">
    <property type="term" value="F:deoxyhypusine monooxygenase activity"/>
    <property type="evidence" value="ECO:0007669"/>
    <property type="project" value="UniProtKB-UniRule"/>
</dbReference>